<dbReference type="InterPro" id="IPR011990">
    <property type="entry name" value="TPR-like_helical_dom_sf"/>
</dbReference>
<dbReference type="Proteomes" id="UP001205185">
    <property type="component" value="Unassembled WGS sequence"/>
</dbReference>
<feature type="domain" description="NB-ARC" evidence="1">
    <location>
        <begin position="69"/>
        <end position="216"/>
    </location>
</feature>
<dbReference type="RefSeq" id="WP_253886356.1">
    <property type="nucleotide sequence ID" value="NZ_BAAAVB010000004.1"/>
</dbReference>
<evidence type="ECO:0000313" key="3">
    <source>
        <dbReference type="Proteomes" id="UP001205185"/>
    </source>
</evidence>
<dbReference type="InterPro" id="IPR027417">
    <property type="entry name" value="P-loop_NTPase"/>
</dbReference>
<dbReference type="Gene3D" id="3.40.50.300">
    <property type="entry name" value="P-loop containing nucleotide triphosphate hydrolases"/>
    <property type="match status" value="1"/>
</dbReference>
<reference evidence="2 3" key="1">
    <citation type="submission" date="2022-06" db="EMBL/GenBank/DDBJ databases">
        <title>Genomic Encyclopedia of Archaeal and Bacterial Type Strains, Phase II (KMG-II): from individual species to whole genera.</title>
        <authorList>
            <person name="Goeker M."/>
        </authorList>
    </citation>
    <scope>NUCLEOTIDE SEQUENCE [LARGE SCALE GENOMIC DNA]</scope>
    <source>
        <strain evidence="2 3">DSM 44255</strain>
    </source>
</reference>
<dbReference type="Pfam" id="PF00931">
    <property type="entry name" value="NB-ARC"/>
    <property type="match status" value="1"/>
</dbReference>
<dbReference type="PANTHER" id="PTHR47691">
    <property type="entry name" value="REGULATOR-RELATED"/>
    <property type="match status" value="1"/>
</dbReference>
<proteinExistence type="predicted"/>
<accession>A0ABT1I9Q2</accession>
<dbReference type="PANTHER" id="PTHR47691:SF3">
    <property type="entry name" value="HTH-TYPE TRANSCRIPTIONAL REGULATOR RV0890C-RELATED"/>
    <property type="match status" value="1"/>
</dbReference>
<dbReference type="SUPFAM" id="SSF52540">
    <property type="entry name" value="P-loop containing nucleoside triphosphate hydrolases"/>
    <property type="match status" value="1"/>
</dbReference>
<dbReference type="SUPFAM" id="SSF48452">
    <property type="entry name" value="TPR-like"/>
    <property type="match status" value="2"/>
</dbReference>
<comment type="caution">
    <text evidence="2">The sequence shown here is derived from an EMBL/GenBank/DDBJ whole genome shotgun (WGS) entry which is preliminary data.</text>
</comment>
<dbReference type="Gene3D" id="1.25.40.10">
    <property type="entry name" value="Tetratricopeptide repeat domain"/>
    <property type="match status" value="2"/>
</dbReference>
<dbReference type="PRINTS" id="PR00364">
    <property type="entry name" value="DISEASERSIST"/>
</dbReference>
<protein>
    <submittedName>
        <fullName evidence="2">NB-ARC domain-containing protein</fullName>
    </submittedName>
</protein>
<sequence>MGTDGAHNVQAGVAAQVVQARDIGTVTFLPPQTPPSIPALVPPGPAAFVDRVEHLAAVRSLIGAEPTPGRPVVVAVRGMPGVGKTALVRQVATVLAADFPDGALHASFGVGGESPSEALGRLLKALGVPDASVPTDFRRRRDLYRSLTARTRLITVLDDVTDAGQVEALLPNSAAGLVLVASNTALEDLHADGAVPLVVEPLEIHDALDLLRRVCADGRVDRDAGAAAELVDLCGRLPLAIRAAGARLAVRPRWALARLVGELRGADADRVLDRVNTVFDTVYADLPPRAGAVYRALGLLVGRDFCVEVVAAVVGEPVAEVRELLDQLAAAALVEERADDRYAVHRLVRAHALRVADEHTTEGDREHLLLRAVDWWLFGATAADVAATGRQRLRVADPDRLLGGVELTMSPHAALAWFDREHTNIAAAMRACAEKGWHALVWQLFEATFAYYDARRPLASWVETGTLAVESSVVDGDVAAQARCRCLLAKAYQELERYDLAASELDRARALPVGDRLRASTYDFTGNLALRTGDFKDALHWFTMARDINVQLGRARGTAMQTLFVGRALAGLGRTTGALTTFAEAAHLAREAKAHSVVAKALLTTAAVHSTARDHTEADHYLADAEQIAHQLDNTALLAEIHLLRAATATTRDDHAAAEAHRQAAAAVYERMGSPKAARLLAGG</sequence>
<gene>
    <name evidence="2" type="ORF">LV75_001845</name>
</gene>
<dbReference type="EMBL" id="JAMTCO010000004">
    <property type="protein sequence ID" value="MCP2269357.1"/>
    <property type="molecule type" value="Genomic_DNA"/>
</dbReference>
<evidence type="ECO:0000259" key="1">
    <source>
        <dbReference type="Pfam" id="PF00931"/>
    </source>
</evidence>
<evidence type="ECO:0000313" key="2">
    <source>
        <dbReference type="EMBL" id="MCP2269357.1"/>
    </source>
</evidence>
<dbReference type="InterPro" id="IPR002182">
    <property type="entry name" value="NB-ARC"/>
</dbReference>
<name>A0ABT1I9Q2_9PSEU</name>
<organism evidence="2 3">
    <name type="scientific">Actinokineospora diospyrosa</name>
    <dbReference type="NCBI Taxonomy" id="103728"/>
    <lineage>
        <taxon>Bacteria</taxon>
        <taxon>Bacillati</taxon>
        <taxon>Actinomycetota</taxon>
        <taxon>Actinomycetes</taxon>
        <taxon>Pseudonocardiales</taxon>
        <taxon>Pseudonocardiaceae</taxon>
        <taxon>Actinokineospora</taxon>
    </lineage>
</organism>
<keyword evidence="3" id="KW-1185">Reference proteome</keyword>